<evidence type="ECO:0000313" key="7">
    <source>
        <dbReference type="Proteomes" id="UP000642488"/>
    </source>
</evidence>
<dbReference type="InterPro" id="IPR004147">
    <property type="entry name" value="ABC1_dom"/>
</dbReference>
<dbReference type="Proteomes" id="UP000642488">
    <property type="component" value="Unassembled WGS sequence"/>
</dbReference>
<reference evidence="6" key="1">
    <citation type="submission" date="2020-12" db="EMBL/GenBank/DDBJ databases">
        <title>Bacterial taxonomy.</title>
        <authorList>
            <person name="Pan X."/>
        </authorList>
    </citation>
    <scope>NUCLEOTIDE SEQUENCE</scope>
    <source>
        <strain evidence="6">KCTC 52957</strain>
    </source>
</reference>
<dbReference type="SUPFAM" id="SSF56112">
    <property type="entry name" value="Protein kinase-like (PK-like)"/>
    <property type="match status" value="1"/>
</dbReference>
<evidence type="ECO:0000256" key="4">
    <source>
        <dbReference type="ARBA" id="ARBA00022840"/>
    </source>
</evidence>
<dbReference type="InterPro" id="IPR034646">
    <property type="entry name" value="ADCK3_dom"/>
</dbReference>
<evidence type="ECO:0000259" key="5">
    <source>
        <dbReference type="Pfam" id="PF03109"/>
    </source>
</evidence>
<keyword evidence="3" id="KW-0547">Nucleotide-binding</keyword>
<keyword evidence="6" id="KW-0418">Kinase</keyword>
<dbReference type="EMBL" id="JAEKPD010000018">
    <property type="protein sequence ID" value="MBJ3764242.1"/>
    <property type="molecule type" value="Genomic_DNA"/>
</dbReference>
<organism evidence="6 7">
    <name type="scientific">Palleronia pontilimi</name>
    <dbReference type="NCBI Taxonomy" id="1964209"/>
    <lineage>
        <taxon>Bacteria</taxon>
        <taxon>Pseudomonadati</taxon>
        <taxon>Pseudomonadota</taxon>
        <taxon>Alphaproteobacteria</taxon>
        <taxon>Rhodobacterales</taxon>
        <taxon>Roseobacteraceae</taxon>
        <taxon>Palleronia</taxon>
    </lineage>
</organism>
<evidence type="ECO:0000256" key="3">
    <source>
        <dbReference type="ARBA" id="ARBA00022741"/>
    </source>
</evidence>
<dbReference type="PANTHER" id="PTHR43851">
    <property type="match status" value="1"/>
</dbReference>
<dbReference type="PANTHER" id="PTHR43851:SF3">
    <property type="entry name" value="COENZYME Q8"/>
    <property type="match status" value="1"/>
</dbReference>
<name>A0A934IH24_9RHOB</name>
<comment type="caution">
    <text evidence="6">The sequence shown here is derived from an EMBL/GenBank/DDBJ whole genome shotgun (WGS) entry which is preliminary data.</text>
</comment>
<keyword evidence="4" id="KW-0067">ATP-binding</keyword>
<keyword evidence="7" id="KW-1185">Reference proteome</keyword>
<dbReference type="InterPro" id="IPR011009">
    <property type="entry name" value="Kinase-like_dom_sf"/>
</dbReference>
<dbReference type="GO" id="GO:0006744">
    <property type="term" value="P:ubiquinone biosynthetic process"/>
    <property type="evidence" value="ECO:0007669"/>
    <property type="project" value="TreeGrafter"/>
</dbReference>
<dbReference type="GO" id="GO:0005524">
    <property type="term" value="F:ATP binding"/>
    <property type="evidence" value="ECO:0007669"/>
    <property type="project" value="UniProtKB-KW"/>
</dbReference>
<sequence length="440" mass="48870">MADPFDEKSGLAVPADRLSRLMRMGRMSGGLAGRALAQGAGQVARGRKPILGDLLLTPANAKALTDELSRMRGAAMKVGQLISMETADLLPPELAAIFARLRADADPMPPKQLRTVLDDNWGRDWQRQFRRFDVRPIAAASIGQVHRAQTRDGRDLAIKVQYPGVRGSIDSDVRNIGALMRLPGVVPRSVDLSGLLEDARRQLHEEADYLREGAALERFADLLDTDPGFIVPRLHEDLSSRDILAMDFVESVPLDALEDGPQDTRDTVAARLIELVLRELFTLGHMQTDPNFANYRWSPEHGKVVLLDFGATRQMQPGLVAAFHDLMRAGLDEDRDAARAACMAVGLFDDDDPEKHRDTILDMFAMAMEPLRQDAPFDFATSDLVPRLRRMGLSIGSERDFWHVPPTETLFVQRKVAGTYLLAARLGARVNLHGIVTRYR</sequence>
<proteinExistence type="inferred from homology"/>
<dbReference type="GO" id="GO:0016301">
    <property type="term" value="F:kinase activity"/>
    <property type="evidence" value="ECO:0007669"/>
    <property type="project" value="UniProtKB-KW"/>
</dbReference>
<evidence type="ECO:0000313" key="6">
    <source>
        <dbReference type="EMBL" id="MBJ3764242.1"/>
    </source>
</evidence>
<evidence type="ECO:0000256" key="1">
    <source>
        <dbReference type="ARBA" id="ARBA00009670"/>
    </source>
</evidence>
<protein>
    <submittedName>
        <fullName evidence="6">AarF/ABC1/UbiB kinase family protein</fullName>
    </submittedName>
</protein>
<gene>
    <name evidence="6" type="ORF">ILP92_15950</name>
</gene>
<dbReference type="InterPro" id="IPR051409">
    <property type="entry name" value="Atypical_kinase_ADCK"/>
</dbReference>
<evidence type="ECO:0000256" key="2">
    <source>
        <dbReference type="ARBA" id="ARBA00022679"/>
    </source>
</evidence>
<dbReference type="Pfam" id="PF03109">
    <property type="entry name" value="ABC1"/>
    <property type="match status" value="1"/>
</dbReference>
<dbReference type="RefSeq" id="WP_198917412.1">
    <property type="nucleotide sequence ID" value="NZ_JAEKPD010000018.1"/>
</dbReference>
<dbReference type="AlphaFoldDB" id="A0A934IH24"/>
<keyword evidence="2" id="KW-0808">Transferase</keyword>
<accession>A0A934IH24</accession>
<feature type="domain" description="ABC1 atypical kinase-like" evidence="5">
    <location>
        <begin position="101"/>
        <end position="338"/>
    </location>
</feature>
<dbReference type="CDD" id="cd13970">
    <property type="entry name" value="ABC1_ADCK3"/>
    <property type="match status" value="1"/>
</dbReference>
<comment type="similarity">
    <text evidence="1">Belongs to the protein kinase superfamily. ADCK protein kinase family.</text>
</comment>